<gene>
    <name evidence="2" type="ORF">WKV53_13525</name>
</gene>
<accession>A0ABU9AV22</accession>
<sequence>MRHPWIVLPLVAIAAFLTGRWSMDHPPADEAAAPPTATAAKPTKASTSDSRDASAKRPRPANASSDKPSLLPTDPHFQPGKSRDWLLQQIKLNGWEDDPSLLFRMVQTYAAMDEEEISEMVATYQEIIRNYPSASDAEQAAFPKEWLFKLGLFPALWRYSQLNPDAVLDIVEADPRLKDQDSYQMAIASLAAIDPDRALDRYSSLEGRALQNAMEPILGTLFATDPDRVIQILDDLPNDPDLDGERRKVAERLAADNPQKAIDYALANIRAGRNPDVLKVAFQTWREAHPEEAKRWAATYTGPGAETLK</sequence>
<evidence type="ECO:0000256" key="1">
    <source>
        <dbReference type="SAM" id="MobiDB-lite"/>
    </source>
</evidence>
<protein>
    <recommendedName>
        <fullName evidence="4">HEAT repeat domain-containing protein</fullName>
    </recommendedName>
</protein>
<feature type="region of interest" description="Disordered" evidence="1">
    <location>
        <begin position="26"/>
        <end position="75"/>
    </location>
</feature>
<dbReference type="Proteomes" id="UP001371305">
    <property type="component" value="Unassembled WGS sequence"/>
</dbReference>
<comment type="caution">
    <text evidence="2">The sequence shown here is derived from an EMBL/GenBank/DDBJ whole genome shotgun (WGS) entry which is preliminary data.</text>
</comment>
<proteinExistence type="predicted"/>
<organism evidence="2 3">
    <name type="scientific">Luteolibacter soli</name>
    <dbReference type="NCBI Taxonomy" id="3135280"/>
    <lineage>
        <taxon>Bacteria</taxon>
        <taxon>Pseudomonadati</taxon>
        <taxon>Verrucomicrobiota</taxon>
        <taxon>Verrucomicrobiia</taxon>
        <taxon>Verrucomicrobiales</taxon>
        <taxon>Verrucomicrobiaceae</taxon>
        <taxon>Luteolibacter</taxon>
    </lineage>
</organism>
<name>A0ABU9AV22_9BACT</name>
<evidence type="ECO:0000313" key="3">
    <source>
        <dbReference type="Proteomes" id="UP001371305"/>
    </source>
</evidence>
<feature type="compositionally biased region" description="Low complexity" evidence="1">
    <location>
        <begin position="29"/>
        <end position="48"/>
    </location>
</feature>
<evidence type="ECO:0008006" key="4">
    <source>
        <dbReference type="Google" id="ProtNLM"/>
    </source>
</evidence>
<dbReference type="RefSeq" id="WP_341405138.1">
    <property type="nucleotide sequence ID" value="NZ_JBBUKT010000004.1"/>
</dbReference>
<reference evidence="2 3" key="1">
    <citation type="submission" date="2024-04" db="EMBL/GenBank/DDBJ databases">
        <title>Luteolibacter sp. isolated from soil.</title>
        <authorList>
            <person name="An J."/>
        </authorList>
    </citation>
    <scope>NUCLEOTIDE SEQUENCE [LARGE SCALE GENOMIC DNA]</scope>
    <source>
        <strain evidence="2 3">Y139</strain>
    </source>
</reference>
<dbReference type="EMBL" id="JBBUKT010000004">
    <property type="protein sequence ID" value="MEK7951531.1"/>
    <property type="molecule type" value="Genomic_DNA"/>
</dbReference>
<keyword evidence="3" id="KW-1185">Reference proteome</keyword>
<evidence type="ECO:0000313" key="2">
    <source>
        <dbReference type="EMBL" id="MEK7951531.1"/>
    </source>
</evidence>